<organism evidence="1 2">
    <name type="scientific">Sinimarinibacterium flocculans</name>
    <dbReference type="NCBI Taxonomy" id="985250"/>
    <lineage>
        <taxon>Bacteria</taxon>
        <taxon>Pseudomonadati</taxon>
        <taxon>Pseudomonadota</taxon>
        <taxon>Gammaproteobacteria</taxon>
        <taxon>Nevskiales</taxon>
        <taxon>Nevskiaceae</taxon>
        <taxon>Sinimarinibacterium</taxon>
    </lineage>
</organism>
<dbReference type="InterPro" id="IPR019587">
    <property type="entry name" value="Polyketide_cyclase/dehydratase"/>
</dbReference>
<keyword evidence="2" id="KW-1185">Reference proteome</keyword>
<evidence type="ECO:0000313" key="1">
    <source>
        <dbReference type="EMBL" id="PXV69536.1"/>
    </source>
</evidence>
<dbReference type="OrthoDB" id="4459835at2"/>
<dbReference type="AlphaFoldDB" id="A0A318EFN7"/>
<proteinExistence type="predicted"/>
<protein>
    <submittedName>
        <fullName evidence="1">Uncharacterized protein YndB with AHSA1/START domain</fullName>
    </submittedName>
</protein>
<name>A0A318EFN7_9GAMM</name>
<dbReference type="Pfam" id="PF10604">
    <property type="entry name" value="Polyketide_cyc2"/>
    <property type="match status" value="1"/>
</dbReference>
<dbReference type="CDD" id="cd07821">
    <property type="entry name" value="PYR_PYL_RCAR_like"/>
    <property type="match status" value="1"/>
</dbReference>
<comment type="caution">
    <text evidence="1">The sequence shown here is derived from an EMBL/GenBank/DDBJ whole genome shotgun (WGS) entry which is preliminary data.</text>
</comment>
<dbReference type="Gene3D" id="3.30.530.20">
    <property type="match status" value="1"/>
</dbReference>
<dbReference type="Proteomes" id="UP000248330">
    <property type="component" value="Unassembled WGS sequence"/>
</dbReference>
<reference evidence="1 2" key="1">
    <citation type="submission" date="2018-04" db="EMBL/GenBank/DDBJ databases">
        <title>Genomic Encyclopedia of Type Strains, Phase IV (KMG-IV): sequencing the most valuable type-strain genomes for metagenomic binning, comparative biology and taxonomic classification.</title>
        <authorList>
            <person name="Goeker M."/>
        </authorList>
    </citation>
    <scope>NUCLEOTIDE SEQUENCE [LARGE SCALE GENOMIC DNA]</scope>
    <source>
        <strain evidence="1 2">DSM 104150</strain>
    </source>
</reference>
<dbReference type="SUPFAM" id="SSF55961">
    <property type="entry name" value="Bet v1-like"/>
    <property type="match status" value="1"/>
</dbReference>
<dbReference type="InterPro" id="IPR023393">
    <property type="entry name" value="START-like_dom_sf"/>
</dbReference>
<sequence length="144" mass="16280">MSQQQIRQHVRVRAPVDRVFAFFADHERFIRLMGGRCRRIVDGQEEPNGLGSVRRIGPGLLSFDETIVTFDKNARIEYAITRGSPIRAHRGTIDFRDDRGATVVDYVIRFEPKIPLTGGLIARGLKLAWNLNAPKVLARLEQAA</sequence>
<accession>A0A318EFN7</accession>
<evidence type="ECO:0000313" key="2">
    <source>
        <dbReference type="Proteomes" id="UP000248330"/>
    </source>
</evidence>
<dbReference type="RefSeq" id="WP_110264470.1">
    <property type="nucleotide sequence ID" value="NZ_CAKZQT010000021.1"/>
</dbReference>
<gene>
    <name evidence="1" type="ORF">C8D93_103110</name>
</gene>
<dbReference type="EMBL" id="QICN01000003">
    <property type="protein sequence ID" value="PXV69536.1"/>
    <property type="molecule type" value="Genomic_DNA"/>
</dbReference>